<keyword evidence="2" id="KW-1185">Reference proteome</keyword>
<dbReference type="AlphaFoldDB" id="A0A1N6UK49"/>
<name>A0A1N6UK49_9MICO</name>
<gene>
    <name evidence="1" type="ORF">SAMN05518682_3213</name>
</gene>
<protein>
    <submittedName>
        <fullName evidence="1">Uncharacterized protein</fullName>
    </submittedName>
</protein>
<dbReference type="EMBL" id="FTMI01000006">
    <property type="protein sequence ID" value="SIQ65980.1"/>
    <property type="molecule type" value="Genomic_DNA"/>
</dbReference>
<reference evidence="2" key="1">
    <citation type="submission" date="2017-01" db="EMBL/GenBank/DDBJ databases">
        <authorList>
            <person name="Varghese N."/>
            <person name="Submissions S."/>
        </authorList>
    </citation>
    <scope>NUCLEOTIDE SEQUENCE [LARGE SCALE GENOMIC DNA]</scope>
    <source>
        <strain evidence="2">3bp</strain>
    </source>
</reference>
<evidence type="ECO:0000313" key="2">
    <source>
        <dbReference type="Proteomes" id="UP000186235"/>
    </source>
</evidence>
<organism evidence="1 2">
    <name type="scientific">Cellulosimicrobium aquatile</name>
    <dbReference type="NCBI Taxonomy" id="1612203"/>
    <lineage>
        <taxon>Bacteria</taxon>
        <taxon>Bacillati</taxon>
        <taxon>Actinomycetota</taxon>
        <taxon>Actinomycetes</taxon>
        <taxon>Micrococcales</taxon>
        <taxon>Promicromonosporaceae</taxon>
        <taxon>Cellulosimicrobium</taxon>
    </lineage>
</organism>
<proteinExistence type="predicted"/>
<sequence length="187" mass="20180">MVPRYGVPMRWDALFDDLAAQLAAAESQDRVAAVADLTRAEHATVLLTERLRAAPGPVTLELRDASAVTGEVREVAQEWALVVDGRRQHLVPLDAVVAVRGLGRHADPPRSSRSATLGLGHVLRALQRDRRPVQVRTTAGSWSGWVARVGKDHLDLEPSPGSAHGARVVPWSALVCVSEAETGYVPR</sequence>
<accession>A0A1N6UK49</accession>
<dbReference type="Proteomes" id="UP000186235">
    <property type="component" value="Unassembled WGS sequence"/>
</dbReference>
<evidence type="ECO:0000313" key="1">
    <source>
        <dbReference type="EMBL" id="SIQ65980.1"/>
    </source>
</evidence>